<organism evidence="2">
    <name type="scientific">Schaalia odontolytica</name>
    <dbReference type="NCBI Taxonomy" id="1660"/>
    <lineage>
        <taxon>Bacteria</taxon>
        <taxon>Bacillati</taxon>
        <taxon>Actinomycetota</taxon>
        <taxon>Actinomycetes</taxon>
        <taxon>Actinomycetales</taxon>
        <taxon>Actinomycetaceae</taxon>
        <taxon>Schaalia</taxon>
    </lineage>
</organism>
<gene>
    <name evidence="2" type="primary">dhaK</name>
    <name evidence="2" type="ORF">AOLFYP35_01561</name>
</gene>
<dbReference type="GO" id="GO:0004371">
    <property type="term" value="F:glycerone kinase activity"/>
    <property type="evidence" value="ECO:0007669"/>
    <property type="project" value="InterPro"/>
</dbReference>
<dbReference type="Pfam" id="PF02733">
    <property type="entry name" value="Dak1"/>
    <property type="match status" value="1"/>
</dbReference>
<name>A0A6N2TXZ0_9ACTO</name>
<proteinExistence type="predicted"/>
<dbReference type="Gene3D" id="3.40.50.10440">
    <property type="entry name" value="Dihydroxyacetone kinase, domain 1"/>
    <property type="match status" value="1"/>
</dbReference>
<keyword evidence="2" id="KW-0418">Kinase</keyword>
<accession>A0A6N2TXZ0</accession>
<sequence length="288" mass="30255">MPPALAFISGGGGGHEPLDSGFVAPGMLHACVTGPRFTSPSAPDIAQLMEEVTAELGVNTIVALVKNYTGDVMNFELAAELAAASGLECIMIRVCDDCATQEVSQGARGIAGTVLYEKILGAAAWLGQTSEELASLANQISESIVSYGVAFRAPSDEQGIPVYDIPAGQAELGVGIHGERGVDRRTFSQRREVIEHCVDEVFSQLAPGDDPLIVLVNDLGQANPNDIESALLSVNERAENLSMSIARTKVGRFVTSADMDGLSITLMHANPGILSLYDAPTLAPSWSE</sequence>
<dbReference type="EC" id="2.7.-.-" evidence="2"/>
<evidence type="ECO:0000259" key="1">
    <source>
        <dbReference type="PROSITE" id="PS51481"/>
    </source>
</evidence>
<reference evidence="2" key="1">
    <citation type="submission" date="2019-11" db="EMBL/GenBank/DDBJ databases">
        <authorList>
            <person name="Feng L."/>
        </authorList>
    </citation>
    <scope>NUCLEOTIDE SEQUENCE</scope>
    <source>
        <strain evidence="2">AodontolyticusLFYP35</strain>
    </source>
</reference>
<dbReference type="PANTHER" id="PTHR28629">
    <property type="entry name" value="TRIOKINASE/FMN CYCLASE"/>
    <property type="match status" value="1"/>
</dbReference>
<dbReference type="PROSITE" id="PS51481">
    <property type="entry name" value="DHAK"/>
    <property type="match status" value="1"/>
</dbReference>
<dbReference type="InterPro" id="IPR050861">
    <property type="entry name" value="Dihydroxyacetone_Kinase"/>
</dbReference>
<feature type="domain" description="DhaK" evidence="1">
    <location>
        <begin position="1"/>
        <end position="286"/>
    </location>
</feature>
<dbReference type="GO" id="GO:0019563">
    <property type="term" value="P:glycerol catabolic process"/>
    <property type="evidence" value="ECO:0007669"/>
    <property type="project" value="TreeGrafter"/>
</dbReference>
<dbReference type="AlphaFoldDB" id="A0A6N2TXZ0"/>
<dbReference type="EMBL" id="CACRSM010000003">
    <property type="protein sequence ID" value="VYT10685.1"/>
    <property type="molecule type" value="Genomic_DNA"/>
</dbReference>
<dbReference type="GO" id="GO:0005829">
    <property type="term" value="C:cytosol"/>
    <property type="evidence" value="ECO:0007669"/>
    <property type="project" value="TreeGrafter"/>
</dbReference>
<keyword evidence="2" id="KW-0808">Transferase</keyword>
<dbReference type="SUPFAM" id="SSF82549">
    <property type="entry name" value="DAK1/DegV-like"/>
    <property type="match status" value="1"/>
</dbReference>
<dbReference type="InterPro" id="IPR004006">
    <property type="entry name" value="DhaK_dom"/>
</dbReference>
<dbReference type="Gene3D" id="3.30.1180.20">
    <property type="entry name" value="Dihydroxyacetone kinase, domain 2"/>
    <property type="match status" value="1"/>
</dbReference>
<evidence type="ECO:0000313" key="2">
    <source>
        <dbReference type="EMBL" id="VYT10685.1"/>
    </source>
</evidence>
<protein>
    <submittedName>
        <fullName evidence="2">PTS-dependent dihydroxyacetone kinase, dihydroxyacetone-binding subunit DhaK</fullName>
        <ecNumber evidence="2">2.7.-.-</ecNumber>
    </submittedName>
</protein>
<dbReference type="PANTHER" id="PTHR28629:SF4">
    <property type="entry name" value="TRIOKINASE_FMN CYCLASE"/>
    <property type="match status" value="1"/>
</dbReference>